<organism evidence="1 2">
    <name type="scientific">Decorospora gaudefroyi</name>
    <dbReference type="NCBI Taxonomy" id="184978"/>
    <lineage>
        <taxon>Eukaryota</taxon>
        <taxon>Fungi</taxon>
        <taxon>Dikarya</taxon>
        <taxon>Ascomycota</taxon>
        <taxon>Pezizomycotina</taxon>
        <taxon>Dothideomycetes</taxon>
        <taxon>Pleosporomycetidae</taxon>
        <taxon>Pleosporales</taxon>
        <taxon>Pleosporineae</taxon>
        <taxon>Pleosporaceae</taxon>
        <taxon>Decorospora</taxon>
    </lineage>
</organism>
<accession>A0A6A5K5H6</accession>
<sequence>MRLESLKASHRAIALHAYVHRRCSLIEESGVCGKPMDIHALPYTYSTAPSRSQEQGLLCVAPPKCADCPHLVLSHLRTDLCDGFFTTGRPTIPRPLIINLAMDSIGPGAYHLRVCECSQLGGVRLWQTIEGLLLRTMAMTARLKVADRREHRLGSVRKPYRTVYSMRRMRHPYRADPSQPPD</sequence>
<evidence type="ECO:0000313" key="2">
    <source>
        <dbReference type="Proteomes" id="UP000800040"/>
    </source>
</evidence>
<keyword evidence="2" id="KW-1185">Reference proteome</keyword>
<proteinExistence type="predicted"/>
<reference evidence="1" key="1">
    <citation type="submission" date="2020-01" db="EMBL/GenBank/DDBJ databases">
        <authorList>
            <consortium name="DOE Joint Genome Institute"/>
            <person name="Haridas S."/>
            <person name="Albert R."/>
            <person name="Binder M."/>
            <person name="Bloem J."/>
            <person name="Labutti K."/>
            <person name="Salamov A."/>
            <person name="Andreopoulos B."/>
            <person name="Baker S.E."/>
            <person name="Barry K."/>
            <person name="Bills G."/>
            <person name="Bluhm B.H."/>
            <person name="Cannon C."/>
            <person name="Castanera R."/>
            <person name="Culley D.E."/>
            <person name="Daum C."/>
            <person name="Ezra D."/>
            <person name="Gonzalez J.B."/>
            <person name="Henrissat B."/>
            <person name="Kuo A."/>
            <person name="Liang C."/>
            <person name="Lipzen A."/>
            <person name="Lutzoni F."/>
            <person name="Magnuson J."/>
            <person name="Mondo S."/>
            <person name="Nolan M."/>
            <person name="Ohm R."/>
            <person name="Pangilinan J."/>
            <person name="Park H.-J."/>
            <person name="Ramirez L."/>
            <person name="Alfaro M."/>
            <person name="Sun H."/>
            <person name="Tritt A."/>
            <person name="Yoshinaga Y."/>
            <person name="Zwiers L.-H."/>
            <person name="Turgeon B.G."/>
            <person name="Goodwin S.B."/>
            <person name="Spatafora J.W."/>
            <person name="Crous P.W."/>
            <person name="Grigoriev I.V."/>
        </authorList>
    </citation>
    <scope>NUCLEOTIDE SEQUENCE</scope>
    <source>
        <strain evidence="1">P77</strain>
    </source>
</reference>
<evidence type="ECO:0000313" key="1">
    <source>
        <dbReference type="EMBL" id="KAF1830037.1"/>
    </source>
</evidence>
<gene>
    <name evidence="1" type="ORF">BDW02DRAFT_121870</name>
</gene>
<dbReference type="AlphaFoldDB" id="A0A6A5K5H6"/>
<name>A0A6A5K5H6_9PLEO</name>
<dbReference type="Proteomes" id="UP000800040">
    <property type="component" value="Unassembled WGS sequence"/>
</dbReference>
<dbReference type="EMBL" id="ML975413">
    <property type="protein sequence ID" value="KAF1830037.1"/>
    <property type="molecule type" value="Genomic_DNA"/>
</dbReference>
<protein>
    <submittedName>
        <fullName evidence="1">Uncharacterized protein</fullName>
    </submittedName>
</protein>